<dbReference type="PANTHER" id="PTHR43235">
    <property type="entry name" value="GLUTAMINE AMIDOTRANSFERASE PB2B2.05-RELATED"/>
    <property type="match status" value="1"/>
</dbReference>
<keyword evidence="1" id="KW-0315">Glutamine amidotransferase</keyword>
<dbReference type="InterPro" id="IPR029062">
    <property type="entry name" value="Class_I_gatase-like"/>
</dbReference>
<reference evidence="2" key="1">
    <citation type="journal article" date="2019" name="Int. J. Syst. Evol. Microbiol.">
        <title>The Global Catalogue of Microorganisms (GCM) 10K type strain sequencing project: providing services to taxonomists for standard genome sequencing and annotation.</title>
        <authorList>
            <consortium name="The Broad Institute Genomics Platform"/>
            <consortium name="The Broad Institute Genome Sequencing Center for Infectious Disease"/>
            <person name="Wu L."/>
            <person name="Ma J."/>
        </authorList>
    </citation>
    <scope>NUCLEOTIDE SEQUENCE [LARGE SCALE GENOMIC DNA]</scope>
    <source>
        <strain evidence="2">KCTC 22280</strain>
    </source>
</reference>
<dbReference type="InterPro" id="IPR011697">
    <property type="entry name" value="Peptidase_C26"/>
</dbReference>
<accession>A0ABQ3B5F1</accession>
<protein>
    <submittedName>
        <fullName evidence="1">Glutamine amidotransferase</fullName>
    </submittedName>
</protein>
<gene>
    <name evidence="1" type="ORF">GCM10007071_28120</name>
</gene>
<sequence length="214" mass="23717">MRLAITQRVEVVASHGERRDCLDQQWATFLESLGFSMLPVPNNLDSPVDWLEALEVDGLLLTGGNDIAGLPGASNVAPERDQTETALLTAASERQMPVLGVCRGMQMMNHWLGGALEPVTGHTAVRHQLNGRPTEPGLEAFRDVNSFHDWGIPSAGLAESLVAQLHSDDGYVEAFIHKSLPWAGIMWHPEREAPFCEPDRTIVHRVFRERLCKH</sequence>
<keyword evidence="2" id="KW-1185">Reference proteome</keyword>
<dbReference type="PANTHER" id="PTHR43235:SF1">
    <property type="entry name" value="GLUTAMINE AMIDOTRANSFERASE PB2B2.05-RELATED"/>
    <property type="match status" value="1"/>
</dbReference>
<dbReference type="PROSITE" id="PS51273">
    <property type="entry name" value="GATASE_TYPE_1"/>
    <property type="match status" value="1"/>
</dbReference>
<dbReference type="SUPFAM" id="SSF52317">
    <property type="entry name" value="Class I glutamine amidotransferase-like"/>
    <property type="match status" value="1"/>
</dbReference>
<comment type="caution">
    <text evidence="1">The sequence shown here is derived from an EMBL/GenBank/DDBJ whole genome shotgun (WGS) entry which is preliminary data.</text>
</comment>
<dbReference type="InterPro" id="IPR044668">
    <property type="entry name" value="PuuD-like"/>
</dbReference>
<dbReference type="RefSeq" id="WP_189577413.1">
    <property type="nucleotide sequence ID" value="NZ_BMXV01000006.1"/>
</dbReference>
<organism evidence="1 2">
    <name type="scientific">Marinobacter zhanjiangensis</name>
    <dbReference type="NCBI Taxonomy" id="578215"/>
    <lineage>
        <taxon>Bacteria</taxon>
        <taxon>Pseudomonadati</taxon>
        <taxon>Pseudomonadota</taxon>
        <taxon>Gammaproteobacteria</taxon>
        <taxon>Pseudomonadales</taxon>
        <taxon>Marinobacteraceae</taxon>
        <taxon>Marinobacter</taxon>
    </lineage>
</organism>
<name>A0ABQ3B5F1_9GAMM</name>
<dbReference type="EMBL" id="BMXV01000006">
    <property type="protein sequence ID" value="GGY79077.1"/>
    <property type="molecule type" value="Genomic_DNA"/>
</dbReference>
<dbReference type="Pfam" id="PF07722">
    <property type="entry name" value="Peptidase_C26"/>
    <property type="match status" value="1"/>
</dbReference>
<evidence type="ECO:0000313" key="2">
    <source>
        <dbReference type="Proteomes" id="UP000601597"/>
    </source>
</evidence>
<dbReference type="Proteomes" id="UP000601597">
    <property type="component" value="Unassembled WGS sequence"/>
</dbReference>
<dbReference type="Gene3D" id="3.40.50.880">
    <property type="match status" value="1"/>
</dbReference>
<proteinExistence type="predicted"/>
<evidence type="ECO:0000313" key="1">
    <source>
        <dbReference type="EMBL" id="GGY79077.1"/>
    </source>
</evidence>